<dbReference type="SUPFAM" id="SSF52540">
    <property type="entry name" value="P-loop containing nucleoside triphosphate hydrolases"/>
    <property type="match status" value="1"/>
</dbReference>
<dbReference type="Proteomes" id="UP001212189">
    <property type="component" value="Chromosome"/>
</dbReference>
<proteinExistence type="predicted"/>
<feature type="domain" description="DUF3696" evidence="1">
    <location>
        <begin position="397"/>
        <end position="443"/>
    </location>
</feature>
<dbReference type="InterPro" id="IPR022532">
    <property type="entry name" value="DUF3696"/>
</dbReference>
<dbReference type="KEGG" id="dce:O6P33_11045"/>
<dbReference type="RefSeq" id="WP_269817831.1">
    <property type="nucleotide sequence ID" value="NZ_CP114976.1"/>
</dbReference>
<dbReference type="PIRSF" id="PIRSF034888">
    <property type="entry name" value="P-loop_UCP034888"/>
    <property type="match status" value="1"/>
</dbReference>
<dbReference type="AlphaFoldDB" id="A0AAE9VP55"/>
<gene>
    <name evidence="3" type="ORF">O6P33_11045</name>
</gene>
<dbReference type="InterPro" id="IPR014592">
    <property type="entry name" value="P-loop_UCP034888"/>
</dbReference>
<sequence length="464" mass="50191">MLTSWRIKNFKAWQDSGPIKLAPLTVFFGENSAGKSSLGQLLLALKQSAQPDKLSTPLDFGNAQSLIDLGSFAQNLHQGQLNEPLQFALQWRLPTALALQGASQQTDQALLVDALSLEVSMVADAAQQPSVQSITYRGFAQGQELLSASYHSAQAGELQVQIQQPQVHSYSIAVAAEAGAESFFKLPETAQVEAPFLAELAQQTQQLLADFNALAALRAAPKRDYQWAGAVPLSVGRAGESAVAAVLAASAEQRHLQFAIGEPEQPFAQGIAYWLAQMGVASEFAIRAEESTPEHYQALLRNHAAAGEVNLADLGFGVSQLLPVIVQAFYAQPNSTLWLEQPEIHLHSQVQAGLADMLIAAIQAKEAGQARNVQIIVESHSEHFLNRLQRRIAEGVIKHTDVALYFCSRAGSEAQIEALQIDTYGEIANWPENLFGDEMTDIAARAMAAVQRKRAENNSGDQHG</sequence>
<dbReference type="InterPro" id="IPR003959">
    <property type="entry name" value="ATPase_AAA_core"/>
</dbReference>
<dbReference type="EMBL" id="CP114976">
    <property type="protein sequence ID" value="WBE24888.1"/>
    <property type="molecule type" value="Genomic_DNA"/>
</dbReference>
<dbReference type="InterPro" id="IPR051396">
    <property type="entry name" value="Bact_Antivir_Def_Nuclease"/>
</dbReference>
<accession>A0AAE9VP55</accession>
<dbReference type="InterPro" id="IPR027417">
    <property type="entry name" value="P-loop_NTPase"/>
</dbReference>
<name>A0AAE9VP55_9GAMM</name>
<evidence type="ECO:0000313" key="4">
    <source>
        <dbReference type="Proteomes" id="UP001212189"/>
    </source>
</evidence>
<evidence type="ECO:0000259" key="2">
    <source>
        <dbReference type="Pfam" id="PF13304"/>
    </source>
</evidence>
<organism evidence="3 4">
    <name type="scientific">Denitrificimonas caeni</name>
    <dbReference type="NCBI Taxonomy" id="521720"/>
    <lineage>
        <taxon>Bacteria</taxon>
        <taxon>Pseudomonadati</taxon>
        <taxon>Pseudomonadota</taxon>
        <taxon>Gammaproteobacteria</taxon>
        <taxon>Pseudomonadales</taxon>
        <taxon>Pseudomonadaceae</taxon>
        <taxon>Denitrificimonas</taxon>
    </lineage>
</organism>
<evidence type="ECO:0000259" key="1">
    <source>
        <dbReference type="Pfam" id="PF12476"/>
    </source>
</evidence>
<reference evidence="3 4" key="1">
    <citation type="submission" date="2022-12" db="EMBL/GenBank/DDBJ databases">
        <title>Coexistence and Characterization of a Novel Tigecycline Resistance gene tet(X) variant and blaNDM-1 in a Pseudomonas caeni Isolate of Chicken Origin.</title>
        <authorList>
            <person name="Lu X."/>
            <person name="Zhang L."/>
            <person name="Li R."/>
            <person name="Wang Z."/>
        </authorList>
    </citation>
    <scope>NUCLEOTIDE SEQUENCE [LARGE SCALE GENOMIC DNA]</scope>
    <source>
        <strain evidence="3 4">CE14</strain>
    </source>
</reference>
<dbReference type="Pfam" id="PF12476">
    <property type="entry name" value="DUF3696"/>
    <property type="match status" value="1"/>
</dbReference>
<dbReference type="Pfam" id="PF13304">
    <property type="entry name" value="AAA_21"/>
    <property type="match status" value="1"/>
</dbReference>
<dbReference type="PANTHER" id="PTHR43581:SF2">
    <property type="entry name" value="EXCINUCLEASE ATPASE SUBUNIT"/>
    <property type="match status" value="1"/>
</dbReference>
<dbReference type="PANTHER" id="PTHR43581">
    <property type="entry name" value="ATP/GTP PHOSPHATASE"/>
    <property type="match status" value="1"/>
</dbReference>
<protein>
    <submittedName>
        <fullName evidence="3">DUF3696 domain-containing protein</fullName>
    </submittedName>
</protein>
<keyword evidence="4" id="KW-1185">Reference proteome</keyword>
<feature type="domain" description="ATPase AAA-type core" evidence="2">
    <location>
        <begin position="305"/>
        <end position="385"/>
    </location>
</feature>
<evidence type="ECO:0000313" key="3">
    <source>
        <dbReference type="EMBL" id="WBE24888.1"/>
    </source>
</evidence>